<evidence type="ECO:0000259" key="7">
    <source>
        <dbReference type="Pfam" id="PF05199"/>
    </source>
</evidence>
<dbReference type="EMBL" id="AZHW01001140">
    <property type="protein sequence ID" value="ETW93962.1"/>
    <property type="molecule type" value="Genomic_DNA"/>
</dbReference>
<feature type="domain" description="FAD dependent oxidoreductase" evidence="6">
    <location>
        <begin position="17"/>
        <end position="227"/>
    </location>
</feature>
<proteinExistence type="inferred from homology"/>
<dbReference type="SUPFAM" id="SSF51905">
    <property type="entry name" value="FAD/NAD(P)-binding domain"/>
    <property type="match status" value="1"/>
</dbReference>
<dbReference type="PATRIC" id="fig|1429438.4.peg.6939"/>
<dbReference type="InterPro" id="IPR007867">
    <property type="entry name" value="GMC_OxRtase_C"/>
</dbReference>
<dbReference type="AlphaFoldDB" id="W4L7E8"/>
<comment type="caution">
    <text evidence="8">The sequence shown here is derived from an EMBL/GenBank/DDBJ whole genome shotgun (WGS) entry which is preliminary data.</text>
</comment>
<name>W4L7E8_ENTF1</name>
<dbReference type="HOGENOM" id="CLU_008878_4_1_7"/>
<dbReference type="PANTHER" id="PTHR42784:SF1">
    <property type="entry name" value="PYRANOSE 2-OXIDASE"/>
    <property type="match status" value="1"/>
</dbReference>
<sequence>MIIDLGKATTDPLPVYDLCIVGSGPAGLTVANELATSGLRICVLESGQLKFTKHGDILRQVKSEGIRIKDYSRERVLGGASTTWAGLASPLDPVDFQPRPFLNHSGWPISRDELLPYYEKATQDYGFASLKLFSPEGFSEVKAGNDRELKWTDLEEKTFLAAAKPQDFGRMFRSLFSQPGIDLYLDATLIRLESDDSAQRIARGVVCTSTGSRVTVEAMVFMIATGGIENARILLNSRDGCPQGLGNEHDQVGRCFMNHPKDPHGLIHLNEPLHELPYYFGCLFQGYAGYGGIRLKESVQAEKSCLNSYVRFEPLFPWSDNRGVESLIFLVKRSTLLFETWKARAKERIVSLRDYAETGDDTELQNDRKTWRDWLGLFGAIMVNFPMVLRYVLARLREGAHPAIHVIRMRNFMEMEPNPENRVVLSDEQDVYGQPVPNVYHQTTALDRKSLITLHQILAAEVRSMGLGELSSELDMGDPWPITYDASHHLGTTRMGTEPATSVVTSDCRLHSVENVYMAGASVFPTSGCANPTFTIVALAIRLAEHLRTQVFHLSKPSVKRW</sequence>
<dbReference type="InterPro" id="IPR036188">
    <property type="entry name" value="FAD/NAD-bd_sf"/>
</dbReference>
<evidence type="ECO:0000313" key="8">
    <source>
        <dbReference type="EMBL" id="ETW93962.1"/>
    </source>
</evidence>
<dbReference type="InterPro" id="IPR006076">
    <property type="entry name" value="FAD-dep_OxRdtase"/>
</dbReference>
<comment type="cofactor">
    <cofactor evidence="1">
        <name>FAD</name>
        <dbReference type="ChEBI" id="CHEBI:57692"/>
    </cofactor>
</comment>
<evidence type="ECO:0000256" key="4">
    <source>
        <dbReference type="ARBA" id="ARBA00022827"/>
    </source>
</evidence>
<evidence type="ECO:0000256" key="1">
    <source>
        <dbReference type="ARBA" id="ARBA00001974"/>
    </source>
</evidence>
<keyword evidence="5" id="KW-0560">Oxidoreductase</keyword>
<dbReference type="PANTHER" id="PTHR42784">
    <property type="entry name" value="PYRANOSE 2-OXIDASE"/>
    <property type="match status" value="1"/>
</dbReference>
<dbReference type="Gene3D" id="3.50.50.60">
    <property type="entry name" value="FAD/NAD(P)-binding domain"/>
    <property type="match status" value="2"/>
</dbReference>
<evidence type="ECO:0000256" key="3">
    <source>
        <dbReference type="ARBA" id="ARBA00022630"/>
    </source>
</evidence>
<feature type="domain" description="Glucose-methanol-choline oxidoreductase C-terminal" evidence="7">
    <location>
        <begin position="417"/>
        <end position="540"/>
    </location>
</feature>
<evidence type="ECO:0000256" key="5">
    <source>
        <dbReference type="ARBA" id="ARBA00023002"/>
    </source>
</evidence>
<gene>
    <name evidence="8" type="ORF">ETSY1_36955</name>
</gene>
<keyword evidence="9" id="KW-1185">Reference proteome</keyword>
<evidence type="ECO:0008006" key="10">
    <source>
        <dbReference type="Google" id="ProtNLM"/>
    </source>
</evidence>
<dbReference type="InterPro" id="IPR051473">
    <property type="entry name" value="P2Ox-like"/>
</dbReference>
<evidence type="ECO:0000313" key="9">
    <source>
        <dbReference type="Proteomes" id="UP000019141"/>
    </source>
</evidence>
<evidence type="ECO:0000259" key="6">
    <source>
        <dbReference type="Pfam" id="PF01266"/>
    </source>
</evidence>
<comment type="similarity">
    <text evidence="2">Belongs to the GMC oxidoreductase family.</text>
</comment>
<dbReference type="Pfam" id="PF05199">
    <property type="entry name" value="GMC_oxred_C"/>
    <property type="match status" value="1"/>
</dbReference>
<dbReference type="Pfam" id="PF01266">
    <property type="entry name" value="DAO"/>
    <property type="match status" value="1"/>
</dbReference>
<evidence type="ECO:0000256" key="2">
    <source>
        <dbReference type="ARBA" id="ARBA00010790"/>
    </source>
</evidence>
<accession>W4L7E8</accession>
<keyword evidence="3" id="KW-0285">Flavoprotein</keyword>
<protein>
    <recommendedName>
        <fullName evidence="10">Glucose-methanol-choline oxidoreductase C-terminal domain-containing protein</fullName>
    </recommendedName>
</protein>
<keyword evidence="4" id="KW-0274">FAD</keyword>
<organism evidence="8 9">
    <name type="scientific">Entotheonella factor</name>
    <dbReference type="NCBI Taxonomy" id="1429438"/>
    <lineage>
        <taxon>Bacteria</taxon>
        <taxon>Pseudomonadati</taxon>
        <taxon>Nitrospinota/Tectimicrobiota group</taxon>
        <taxon>Candidatus Tectimicrobiota</taxon>
        <taxon>Candidatus Entotheonellia</taxon>
        <taxon>Candidatus Entotheonellales</taxon>
        <taxon>Candidatus Entotheonellaceae</taxon>
        <taxon>Candidatus Entotheonella</taxon>
    </lineage>
</organism>
<dbReference type="GO" id="GO:0016614">
    <property type="term" value="F:oxidoreductase activity, acting on CH-OH group of donors"/>
    <property type="evidence" value="ECO:0007669"/>
    <property type="project" value="InterPro"/>
</dbReference>
<dbReference type="Proteomes" id="UP000019141">
    <property type="component" value="Unassembled WGS sequence"/>
</dbReference>
<reference evidence="8 9" key="1">
    <citation type="journal article" date="2014" name="Nature">
        <title>An environmental bacterial taxon with a large and distinct metabolic repertoire.</title>
        <authorList>
            <person name="Wilson M.C."/>
            <person name="Mori T."/>
            <person name="Ruckert C."/>
            <person name="Uria A.R."/>
            <person name="Helf M.J."/>
            <person name="Takada K."/>
            <person name="Gernert C."/>
            <person name="Steffens U.A."/>
            <person name="Heycke N."/>
            <person name="Schmitt S."/>
            <person name="Rinke C."/>
            <person name="Helfrich E.J."/>
            <person name="Brachmann A.O."/>
            <person name="Gurgui C."/>
            <person name="Wakimoto T."/>
            <person name="Kracht M."/>
            <person name="Crusemann M."/>
            <person name="Hentschel U."/>
            <person name="Abe I."/>
            <person name="Matsunaga S."/>
            <person name="Kalinowski J."/>
            <person name="Takeyama H."/>
            <person name="Piel J."/>
        </authorList>
    </citation>
    <scope>NUCLEOTIDE SEQUENCE [LARGE SCALE GENOMIC DNA]</scope>
    <source>
        <strain evidence="9">TSY1</strain>
    </source>
</reference>